<gene>
    <name evidence="1" type="ORF">IHE70_18180</name>
</gene>
<reference evidence="1" key="1">
    <citation type="submission" date="2020-09" db="EMBL/GenBank/DDBJ databases">
        <title>Streptomyces canutascabiei sp. nov., which causes potato common scab and is distributed across the world.</title>
        <authorList>
            <person name="Nguyen H.P."/>
            <person name="Weisberg A.J."/>
            <person name="Chang J.H."/>
            <person name="Clarke C.R."/>
        </authorList>
    </citation>
    <scope>NUCLEOTIDE SEQUENCE</scope>
    <source>
        <strain evidence="1">ID-01-6.2a</strain>
    </source>
</reference>
<organism evidence="1 2">
    <name type="scientific">Streptomyces caniscabiei</name>
    <dbReference type="NCBI Taxonomy" id="2746961"/>
    <lineage>
        <taxon>Bacteria</taxon>
        <taxon>Bacillati</taxon>
        <taxon>Actinomycetota</taxon>
        <taxon>Actinomycetes</taxon>
        <taxon>Kitasatosporales</taxon>
        <taxon>Streptomycetaceae</taxon>
        <taxon>Streptomyces</taxon>
    </lineage>
</organism>
<evidence type="ECO:0000313" key="2">
    <source>
        <dbReference type="Proteomes" id="UP000661025"/>
    </source>
</evidence>
<dbReference type="Proteomes" id="UP000661025">
    <property type="component" value="Unassembled WGS sequence"/>
</dbReference>
<dbReference type="AlphaFoldDB" id="A0A927L3W6"/>
<dbReference type="GeneID" id="79932934"/>
<proteinExistence type="predicted"/>
<protein>
    <submittedName>
        <fullName evidence="1">Uncharacterized protein</fullName>
    </submittedName>
</protein>
<sequence length="115" mass="12772">MADEAPDDAKAATMAVLFDPEPERWGLRGDPHLWRAMRAHLSHTEVPPSYDEAAALLRATFDELTALDRAEAETPSVYREQYAHGGMSSGMIHLDTWRTSLLPLLAERARALTGE</sequence>
<dbReference type="RefSeq" id="WP_143674229.1">
    <property type="nucleotide sequence ID" value="NZ_CP119182.1"/>
</dbReference>
<comment type="caution">
    <text evidence="1">The sequence shown here is derived from an EMBL/GenBank/DDBJ whole genome shotgun (WGS) entry which is preliminary data.</text>
</comment>
<evidence type="ECO:0000313" key="1">
    <source>
        <dbReference type="EMBL" id="MBD9725110.1"/>
    </source>
</evidence>
<dbReference type="EMBL" id="JACYXT010000006">
    <property type="protein sequence ID" value="MBD9725110.1"/>
    <property type="molecule type" value="Genomic_DNA"/>
</dbReference>
<name>A0A927L3W6_9ACTN</name>
<accession>A0A927L3W6</accession>